<protein>
    <submittedName>
        <fullName evidence="2">Uncharacterized protein</fullName>
    </submittedName>
</protein>
<evidence type="ECO:0000313" key="2">
    <source>
        <dbReference type="EMBL" id="KAK4449346.1"/>
    </source>
</evidence>
<dbReference type="AlphaFoldDB" id="A0AAV9GRS3"/>
<evidence type="ECO:0000256" key="1">
    <source>
        <dbReference type="SAM" id="MobiDB-lite"/>
    </source>
</evidence>
<keyword evidence="3" id="KW-1185">Reference proteome</keyword>
<proteinExistence type="predicted"/>
<reference evidence="2" key="2">
    <citation type="submission" date="2023-05" db="EMBL/GenBank/DDBJ databases">
        <authorList>
            <consortium name="Lawrence Berkeley National Laboratory"/>
            <person name="Steindorff A."/>
            <person name="Hensen N."/>
            <person name="Bonometti L."/>
            <person name="Westerberg I."/>
            <person name="Brannstrom I.O."/>
            <person name="Guillou S."/>
            <person name="Cros-Aarteil S."/>
            <person name="Calhoun S."/>
            <person name="Haridas S."/>
            <person name="Kuo A."/>
            <person name="Mondo S."/>
            <person name="Pangilinan J."/>
            <person name="Riley R."/>
            <person name="Labutti K."/>
            <person name="Andreopoulos B."/>
            <person name="Lipzen A."/>
            <person name="Chen C."/>
            <person name="Yanf M."/>
            <person name="Daum C."/>
            <person name="Ng V."/>
            <person name="Clum A."/>
            <person name="Ohm R."/>
            <person name="Martin F."/>
            <person name="Silar P."/>
            <person name="Natvig D."/>
            <person name="Lalanne C."/>
            <person name="Gautier V."/>
            <person name="Ament-Velasquez S.L."/>
            <person name="Kruys A."/>
            <person name="Hutchinson M.I."/>
            <person name="Powell A.J."/>
            <person name="Barry K."/>
            <person name="Miller A.N."/>
            <person name="Grigoriev I.V."/>
            <person name="Debuchy R."/>
            <person name="Gladieux P."/>
            <person name="Thoren M.H."/>
            <person name="Johannesson H."/>
        </authorList>
    </citation>
    <scope>NUCLEOTIDE SEQUENCE</scope>
    <source>
        <strain evidence="2">PSN243</strain>
    </source>
</reference>
<gene>
    <name evidence="2" type="ORF">QBC34DRAFT_405700</name>
</gene>
<dbReference type="Proteomes" id="UP001321760">
    <property type="component" value="Unassembled WGS sequence"/>
</dbReference>
<organism evidence="2 3">
    <name type="scientific">Podospora aff. communis PSN243</name>
    <dbReference type="NCBI Taxonomy" id="3040156"/>
    <lineage>
        <taxon>Eukaryota</taxon>
        <taxon>Fungi</taxon>
        <taxon>Dikarya</taxon>
        <taxon>Ascomycota</taxon>
        <taxon>Pezizomycotina</taxon>
        <taxon>Sordariomycetes</taxon>
        <taxon>Sordariomycetidae</taxon>
        <taxon>Sordariales</taxon>
        <taxon>Podosporaceae</taxon>
        <taxon>Podospora</taxon>
    </lineage>
</organism>
<evidence type="ECO:0000313" key="3">
    <source>
        <dbReference type="Proteomes" id="UP001321760"/>
    </source>
</evidence>
<accession>A0AAV9GRS3</accession>
<comment type="caution">
    <text evidence="2">The sequence shown here is derived from an EMBL/GenBank/DDBJ whole genome shotgun (WGS) entry which is preliminary data.</text>
</comment>
<feature type="region of interest" description="Disordered" evidence="1">
    <location>
        <begin position="272"/>
        <end position="298"/>
    </location>
</feature>
<name>A0AAV9GRS3_9PEZI</name>
<sequence>MRARNACFWVDETWSCLSGVGQAVRRHLRGVDSAKGWQCWLSSSQTKAWGPRLRMLCLMRPMGMKVMATRRRLHVRKSCENVVRCLNRDDFSGPLPGARNNLEMALQIHTSDRCHCRFAEGPLFSNHARRGTGQRRDTGMPKSWGPPFLNADPSLNRPDHTLLTTDKWLCQPSQGFLLRILGNSVSPRKRSRNRSTILQNVVVSTTSRLRNVLHHVMSGPMESVWLMRRVSLFFACAESVPVAQRTNYRVLEPRRAEMNLVDGLDQRCWFSRHPPELSNPPSKGSPPYMPSSEGAPEI</sequence>
<dbReference type="EMBL" id="MU865938">
    <property type="protein sequence ID" value="KAK4449346.1"/>
    <property type="molecule type" value="Genomic_DNA"/>
</dbReference>
<reference evidence="2" key="1">
    <citation type="journal article" date="2023" name="Mol. Phylogenet. Evol.">
        <title>Genome-scale phylogeny and comparative genomics of the fungal order Sordariales.</title>
        <authorList>
            <person name="Hensen N."/>
            <person name="Bonometti L."/>
            <person name="Westerberg I."/>
            <person name="Brannstrom I.O."/>
            <person name="Guillou S."/>
            <person name="Cros-Aarteil S."/>
            <person name="Calhoun S."/>
            <person name="Haridas S."/>
            <person name="Kuo A."/>
            <person name="Mondo S."/>
            <person name="Pangilinan J."/>
            <person name="Riley R."/>
            <person name="LaButti K."/>
            <person name="Andreopoulos B."/>
            <person name="Lipzen A."/>
            <person name="Chen C."/>
            <person name="Yan M."/>
            <person name="Daum C."/>
            <person name="Ng V."/>
            <person name="Clum A."/>
            <person name="Steindorff A."/>
            <person name="Ohm R.A."/>
            <person name="Martin F."/>
            <person name="Silar P."/>
            <person name="Natvig D.O."/>
            <person name="Lalanne C."/>
            <person name="Gautier V."/>
            <person name="Ament-Velasquez S.L."/>
            <person name="Kruys A."/>
            <person name="Hutchinson M.I."/>
            <person name="Powell A.J."/>
            <person name="Barry K."/>
            <person name="Miller A.N."/>
            <person name="Grigoriev I.V."/>
            <person name="Debuchy R."/>
            <person name="Gladieux P."/>
            <person name="Hiltunen Thoren M."/>
            <person name="Johannesson H."/>
        </authorList>
    </citation>
    <scope>NUCLEOTIDE SEQUENCE</scope>
    <source>
        <strain evidence="2">PSN243</strain>
    </source>
</reference>